<feature type="signal peptide" evidence="1">
    <location>
        <begin position="1"/>
        <end position="22"/>
    </location>
</feature>
<dbReference type="AlphaFoldDB" id="A0A916XG15"/>
<dbReference type="Proteomes" id="UP000637002">
    <property type="component" value="Unassembled WGS sequence"/>
</dbReference>
<proteinExistence type="predicted"/>
<comment type="caution">
    <text evidence="2">The sequence shown here is derived from an EMBL/GenBank/DDBJ whole genome shotgun (WGS) entry which is preliminary data.</text>
</comment>
<accession>A0A916XG15</accession>
<feature type="chain" id="PRO_5036678095" evidence="1">
    <location>
        <begin position="23"/>
        <end position="181"/>
    </location>
</feature>
<gene>
    <name evidence="2" type="ORF">GCM10010994_28090</name>
</gene>
<reference evidence="2" key="1">
    <citation type="journal article" date="2014" name="Int. J. Syst. Evol. Microbiol.">
        <title>Complete genome sequence of Corynebacterium casei LMG S-19264T (=DSM 44701T), isolated from a smear-ripened cheese.</title>
        <authorList>
            <consortium name="US DOE Joint Genome Institute (JGI-PGF)"/>
            <person name="Walter F."/>
            <person name="Albersmeier A."/>
            <person name="Kalinowski J."/>
            <person name="Ruckert C."/>
        </authorList>
    </citation>
    <scope>NUCLEOTIDE SEQUENCE</scope>
    <source>
        <strain evidence="2">CGMCC 1.12919</strain>
    </source>
</reference>
<keyword evidence="1" id="KW-0732">Signal</keyword>
<organism evidence="2 3">
    <name type="scientific">Chelatococcus reniformis</name>
    <dbReference type="NCBI Taxonomy" id="1494448"/>
    <lineage>
        <taxon>Bacteria</taxon>
        <taxon>Pseudomonadati</taxon>
        <taxon>Pseudomonadota</taxon>
        <taxon>Alphaproteobacteria</taxon>
        <taxon>Hyphomicrobiales</taxon>
        <taxon>Chelatococcaceae</taxon>
        <taxon>Chelatococcus</taxon>
    </lineage>
</organism>
<evidence type="ECO:0000313" key="3">
    <source>
        <dbReference type="Proteomes" id="UP000637002"/>
    </source>
</evidence>
<keyword evidence="3" id="KW-1185">Reference proteome</keyword>
<dbReference type="EMBL" id="BMGG01000005">
    <property type="protein sequence ID" value="GGC67892.1"/>
    <property type="molecule type" value="Genomic_DNA"/>
</dbReference>
<evidence type="ECO:0000256" key="1">
    <source>
        <dbReference type="SAM" id="SignalP"/>
    </source>
</evidence>
<protein>
    <submittedName>
        <fullName evidence="2">Uncharacterized protein</fullName>
    </submittedName>
</protein>
<evidence type="ECO:0000313" key="2">
    <source>
        <dbReference type="EMBL" id="GGC67892.1"/>
    </source>
</evidence>
<reference evidence="2" key="2">
    <citation type="submission" date="2020-09" db="EMBL/GenBank/DDBJ databases">
        <authorList>
            <person name="Sun Q."/>
            <person name="Zhou Y."/>
        </authorList>
    </citation>
    <scope>NUCLEOTIDE SEQUENCE</scope>
    <source>
        <strain evidence="2">CGMCC 1.12919</strain>
    </source>
</reference>
<name>A0A916XG15_9HYPH</name>
<sequence>MMRMIAVVAALWANGLAGTAYANNCPDVRPEYRDNVLVRYQSADAFLGRLSAAAHFRIRRDEWGPGLFGRYAVRLTFHVEDSITRLPSRINLLIFSDEKDNAFPRFLFGGLVIVGFGPIVPSQKTLGRRLGAHGYAWTCPVPLKSFGKDGPSGEESCEENGRNLKISASKAMVNRYRLRTD</sequence>